<dbReference type="GO" id="GO:0016787">
    <property type="term" value="F:hydrolase activity"/>
    <property type="evidence" value="ECO:0007669"/>
    <property type="project" value="InterPro"/>
</dbReference>
<evidence type="ECO:0000313" key="13">
    <source>
        <dbReference type="EMBL" id="KAG5459501.1"/>
    </source>
</evidence>
<dbReference type="EC" id="4.1.1.45" evidence="4"/>
<comment type="pathway">
    <text evidence="1">Secondary metabolite metabolism; quinolate metabolism.</text>
</comment>
<feature type="domain" description="Amidohydrolase-related" evidence="12">
    <location>
        <begin position="4"/>
        <end position="131"/>
    </location>
</feature>
<comment type="subunit">
    <text evidence="3">Monomer.</text>
</comment>
<organism evidence="13 14">
    <name type="scientific">Olpidium bornovanus</name>
    <dbReference type="NCBI Taxonomy" id="278681"/>
    <lineage>
        <taxon>Eukaryota</taxon>
        <taxon>Fungi</taxon>
        <taxon>Fungi incertae sedis</taxon>
        <taxon>Olpidiomycota</taxon>
        <taxon>Olpidiomycotina</taxon>
        <taxon>Olpidiomycetes</taxon>
        <taxon>Olpidiales</taxon>
        <taxon>Olpidiaceae</taxon>
        <taxon>Olpidium</taxon>
    </lineage>
</organism>
<evidence type="ECO:0000256" key="5">
    <source>
        <dbReference type="ARBA" id="ARBA00021214"/>
    </source>
</evidence>
<keyword evidence="9 11" id="KW-0456">Lyase</keyword>
<gene>
    <name evidence="13" type="ORF">BJ554DRAFT_84</name>
</gene>
<evidence type="ECO:0000256" key="8">
    <source>
        <dbReference type="ARBA" id="ARBA00022833"/>
    </source>
</evidence>
<dbReference type="GO" id="GO:0001760">
    <property type="term" value="F:aminocarboxymuconate-semialdehyde decarboxylase activity"/>
    <property type="evidence" value="ECO:0007669"/>
    <property type="project" value="UniProtKB-EC"/>
</dbReference>
<evidence type="ECO:0000256" key="4">
    <source>
        <dbReference type="ARBA" id="ARBA00012365"/>
    </source>
</evidence>
<reference evidence="13 14" key="1">
    <citation type="journal article" name="Sci. Rep.">
        <title>Genome-scale phylogenetic analyses confirm Olpidium as the closest living zoosporic fungus to the non-flagellated, terrestrial fungi.</title>
        <authorList>
            <person name="Chang Y."/>
            <person name="Rochon D."/>
            <person name="Sekimoto S."/>
            <person name="Wang Y."/>
            <person name="Chovatia M."/>
            <person name="Sandor L."/>
            <person name="Salamov A."/>
            <person name="Grigoriev I.V."/>
            <person name="Stajich J.E."/>
            <person name="Spatafora J.W."/>
        </authorList>
    </citation>
    <scope>NUCLEOTIDE SEQUENCE [LARGE SCALE GENOMIC DNA]</scope>
    <source>
        <strain evidence="13">S191</strain>
    </source>
</reference>
<protein>
    <recommendedName>
        <fullName evidence="5">2-amino-3-carboxymuconate-6-semialdehyde decarboxylase</fullName>
        <ecNumber evidence="4">4.1.1.45</ecNumber>
    </recommendedName>
    <alternativeName>
        <fullName evidence="10">Picolinate carboxylase</fullName>
    </alternativeName>
</protein>
<dbReference type="Gene3D" id="3.20.20.140">
    <property type="entry name" value="Metal-dependent hydrolases"/>
    <property type="match status" value="1"/>
</dbReference>
<accession>A0A8H8DIH2</accession>
<dbReference type="PANTHER" id="PTHR21240:SF27">
    <property type="entry name" value="2-AMINO-3-CARBOXYMUCONATE-6-SEMIALDEHYDE DECARBOXYLASE"/>
    <property type="match status" value="1"/>
</dbReference>
<dbReference type="EMBL" id="JAEFCI010006735">
    <property type="protein sequence ID" value="KAG5459501.1"/>
    <property type="molecule type" value="Genomic_DNA"/>
</dbReference>
<dbReference type="Proteomes" id="UP000673691">
    <property type="component" value="Unassembled WGS sequence"/>
</dbReference>
<evidence type="ECO:0000256" key="1">
    <source>
        <dbReference type="ARBA" id="ARBA00005079"/>
    </source>
</evidence>
<evidence type="ECO:0000256" key="9">
    <source>
        <dbReference type="ARBA" id="ARBA00023239"/>
    </source>
</evidence>
<evidence type="ECO:0000256" key="3">
    <source>
        <dbReference type="ARBA" id="ARBA00011245"/>
    </source>
</evidence>
<dbReference type="GO" id="GO:0046872">
    <property type="term" value="F:metal ion binding"/>
    <property type="evidence" value="ECO:0007669"/>
    <property type="project" value="UniProtKB-KW"/>
</dbReference>
<evidence type="ECO:0000256" key="6">
    <source>
        <dbReference type="ARBA" id="ARBA00022723"/>
    </source>
</evidence>
<dbReference type="GO" id="GO:0019748">
    <property type="term" value="P:secondary metabolic process"/>
    <property type="evidence" value="ECO:0007669"/>
    <property type="project" value="TreeGrafter"/>
</dbReference>
<evidence type="ECO:0000256" key="11">
    <source>
        <dbReference type="RuleBase" id="RU366045"/>
    </source>
</evidence>
<evidence type="ECO:0000256" key="7">
    <source>
        <dbReference type="ARBA" id="ARBA00022793"/>
    </source>
</evidence>
<dbReference type="InterPro" id="IPR032466">
    <property type="entry name" value="Metal_Hydrolase"/>
</dbReference>
<dbReference type="SUPFAM" id="SSF51556">
    <property type="entry name" value="Metallo-dependent hydrolases"/>
    <property type="match status" value="1"/>
</dbReference>
<dbReference type="InterPro" id="IPR032465">
    <property type="entry name" value="ACMSD"/>
</dbReference>
<evidence type="ECO:0000259" key="12">
    <source>
        <dbReference type="Pfam" id="PF04909"/>
    </source>
</evidence>
<sequence>MPCETTQAICSLIFGGVLERHPHLKVAFAHGGGSFIGTVGRIAHGFKARPDLCAIRCKKSPLEYLSRIYVDSLVHDEDTLRLVIGKVGLKRVMLGSDYPFPLGEVPRAGQLVEECDWLSDNEKQAILGTNVCEFLGVDPAYYLAD</sequence>
<dbReference type="AlphaFoldDB" id="A0A8H8DIH2"/>
<name>A0A8H8DIH2_9FUNG</name>
<proteinExistence type="inferred from homology"/>
<evidence type="ECO:0000313" key="14">
    <source>
        <dbReference type="Proteomes" id="UP000673691"/>
    </source>
</evidence>
<dbReference type="OrthoDB" id="191270at2759"/>
<keyword evidence="8" id="KW-0862">Zinc</keyword>
<dbReference type="PANTHER" id="PTHR21240">
    <property type="entry name" value="2-AMINO-3-CARBOXYLMUCONATE-6-SEMIALDEHYDE DECARBOXYLASE"/>
    <property type="match status" value="1"/>
</dbReference>
<dbReference type="InterPro" id="IPR006680">
    <property type="entry name" value="Amidohydro-rel"/>
</dbReference>
<dbReference type="Pfam" id="PF04909">
    <property type="entry name" value="Amidohydro_2"/>
    <property type="match status" value="1"/>
</dbReference>
<evidence type="ECO:0000256" key="10">
    <source>
        <dbReference type="ARBA" id="ARBA00031120"/>
    </source>
</evidence>
<evidence type="ECO:0000256" key="2">
    <source>
        <dbReference type="ARBA" id="ARBA00005871"/>
    </source>
</evidence>
<dbReference type="GO" id="GO:0005829">
    <property type="term" value="C:cytosol"/>
    <property type="evidence" value="ECO:0007669"/>
    <property type="project" value="TreeGrafter"/>
</dbReference>
<keyword evidence="6" id="KW-0479">Metal-binding</keyword>
<comment type="caution">
    <text evidence="13">The sequence shown here is derived from an EMBL/GenBank/DDBJ whole genome shotgun (WGS) entry which is preliminary data.</text>
</comment>
<keyword evidence="7 11" id="KW-0210">Decarboxylase</keyword>
<keyword evidence="14" id="KW-1185">Reference proteome</keyword>
<comment type="similarity">
    <text evidence="2">Belongs to the metallo-dependent hydrolases superfamily. ACMSD family.</text>
</comment>